<evidence type="ECO:0000313" key="4">
    <source>
        <dbReference type="Proteomes" id="UP001500305"/>
    </source>
</evidence>
<accession>A0ABN3E376</accession>
<proteinExistence type="predicted"/>
<gene>
    <name evidence="3" type="ORF">GCM10010430_32410</name>
</gene>
<evidence type="ECO:0000313" key="3">
    <source>
        <dbReference type="EMBL" id="GAA2247623.1"/>
    </source>
</evidence>
<dbReference type="Gene3D" id="1.10.530.10">
    <property type="match status" value="1"/>
</dbReference>
<evidence type="ECO:0000256" key="1">
    <source>
        <dbReference type="SAM" id="MobiDB-lite"/>
    </source>
</evidence>
<dbReference type="InterPro" id="IPR023346">
    <property type="entry name" value="Lysozyme-like_dom_sf"/>
</dbReference>
<keyword evidence="4" id="KW-1185">Reference proteome</keyword>
<dbReference type="RefSeq" id="WP_344637083.1">
    <property type="nucleotide sequence ID" value="NZ_BAAATR010000012.1"/>
</dbReference>
<dbReference type="InterPro" id="IPR008258">
    <property type="entry name" value="Transglycosylase_SLT_dom_1"/>
</dbReference>
<dbReference type="SUPFAM" id="SSF53955">
    <property type="entry name" value="Lysozyme-like"/>
    <property type="match status" value="1"/>
</dbReference>
<feature type="domain" description="Transglycosylase SLT" evidence="2">
    <location>
        <begin position="83"/>
        <end position="201"/>
    </location>
</feature>
<organism evidence="3 4">
    <name type="scientific">Kitasatospora cystarginea</name>
    <dbReference type="NCBI Taxonomy" id="58350"/>
    <lineage>
        <taxon>Bacteria</taxon>
        <taxon>Bacillati</taxon>
        <taxon>Actinomycetota</taxon>
        <taxon>Actinomycetes</taxon>
        <taxon>Kitasatosporales</taxon>
        <taxon>Streptomycetaceae</taxon>
        <taxon>Kitasatospora</taxon>
    </lineage>
</organism>
<evidence type="ECO:0000259" key="2">
    <source>
        <dbReference type="Pfam" id="PF01464"/>
    </source>
</evidence>
<feature type="region of interest" description="Disordered" evidence="1">
    <location>
        <begin position="28"/>
        <end position="77"/>
    </location>
</feature>
<reference evidence="3 4" key="1">
    <citation type="journal article" date="2019" name="Int. J. Syst. Evol. Microbiol.">
        <title>The Global Catalogue of Microorganisms (GCM) 10K type strain sequencing project: providing services to taxonomists for standard genome sequencing and annotation.</title>
        <authorList>
            <consortium name="The Broad Institute Genomics Platform"/>
            <consortium name="The Broad Institute Genome Sequencing Center for Infectious Disease"/>
            <person name="Wu L."/>
            <person name="Ma J."/>
        </authorList>
    </citation>
    <scope>NUCLEOTIDE SEQUENCE [LARGE SCALE GENOMIC DNA]</scope>
    <source>
        <strain evidence="3 4">JCM 7356</strain>
    </source>
</reference>
<comment type="caution">
    <text evidence="3">The sequence shown here is derived from an EMBL/GenBank/DDBJ whole genome shotgun (WGS) entry which is preliminary data.</text>
</comment>
<sequence>MSGRTGFTRVLVVAAAAVVIGLLVRGGHDPGRPGPASASQRPVAGASAPPPPTAEPSEAGTPADGPSTPGRGSSYDPADYAELVRASAARAGVNPQLLMAILYNESYKPHDPALERAWQRLKPDSAFGIANMHRAAFDDTKQGRDFAGRSWEELPDHPDLAVEAAAWYLHDLAEQLPSHWSASYTKDELLAFGYNAGAGNMLAFARGTTPGSLAQSYLDRLRGNWAKAGQAAGSRQ</sequence>
<dbReference type="Pfam" id="PF01464">
    <property type="entry name" value="SLT"/>
    <property type="match status" value="1"/>
</dbReference>
<dbReference type="EMBL" id="BAAATR010000012">
    <property type="protein sequence ID" value="GAA2247623.1"/>
    <property type="molecule type" value="Genomic_DNA"/>
</dbReference>
<dbReference type="Proteomes" id="UP001500305">
    <property type="component" value="Unassembled WGS sequence"/>
</dbReference>
<name>A0ABN3E376_9ACTN</name>
<protein>
    <recommendedName>
        <fullName evidence="2">Transglycosylase SLT domain-containing protein</fullName>
    </recommendedName>
</protein>